<sequence length="119" mass="13398">MDPGFVLIDTRQQGVPVILRELVLPGGFDPVSPSFIVRDITTKQGAPVPSRLQVHLADECQVARNLGPGFLVNYLQPPSKCICSIHMCKSSTIFMHIYTHILFCFYRSFISFPRNIFTV</sequence>
<evidence type="ECO:0000313" key="1">
    <source>
        <dbReference type="EMBL" id="VDP32997.1"/>
    </source>
</evidence>
<protein>
    <submittedName>
        <fullName evidence="1">Uncharacterized protein</fullName>
    </submittedName>
</protein>
<dbReference type="EMBL" id="UZAI01018082">
    <property type="protein sequence ID" value="VDP32997.1"/>
    <property type="molecule type" value="Genomic_DNA"/>
</dbReference>
<evidence type="ECO:0000313" key="2">
    <source>
        <dbReference type="Proteomes" id="UP000277204"/>
    </source>
</evidence>
<keyword evidence="2" id="KW-1185">Reference proteome</keyword>
<gene>
    <name evidence="1" type="ORF">SMRZ_LOCUS19799</name>
</gene>
<accession>A0A3P8BZ60</accession>
<name>A0A3P8BZ60_9TREM</name>
<reference evidence="1 2" key="1">
    <citation type="submission" date="2018-11" db="EMBL/GenBank/DDBJ databases">
        <authorList>
            <consortium name="Pathogen Informatics"/>
        </authorList>
    </citation>
    <scope>NUCLEOTIDE SEQUENCE [LARGE SCALE GENOMIC DNA]</scope>
    <source>
        <strain evidence="1 2">Zambia</strain>
    </source>
</reference>
<proteinExistence type="predicted"/>
<organism evidence="1 2">
    <name type="scientific">Schistosoma margrebowiei</name>
    <dbReference type="NCBI Taxonomy" id="48269"/>
    <lineage>
        <taxon>Eukaryota</taxon>
        <taxon>Metazoa</taxon>
        <taxon>Spiralia</taxon>
        <taxon>Lophotrochozoa</taxon>
        <taxon>Platyhelminthes</taxon>
        <taxon>Trematoda</taxon>
        <taxon>Digenea</taxon>
        <taxon>Strigeidida</taxon>
        <taxon>Schistosomatoidea</taxon>
        <taxon>Schistosomatidae</taxon>
        <taxon>Schistosoma</taxon>
    </lineage>
</organism>
<dbReference type="Proteomes" id="UP000277204">
    <property type="component" value="Unassembled WGS sequence"/>
</dbReference>
<dbReference type="AlphaFoldDB" id="A0A3P8BZ60"/>